<feature type="domain" description="HTH iclR-type" evidence="4">
    <location>
        <begin position="11"/>
        <end position="71"/>
    </location>
</feature>
<dbReference type="STRING" id="1009370.ALO_14892"/>
<dbReference type="OrthoDB" id="9791752at2"/>
<dbReference type="Gene3D" id="1.10.10.10">
    <property type="entry name" value="Winged helix-like DNA-binding domain superfamily/Winged helix DNA-binding domain"/>
    <property type="match status" value="1"/>
</dbReference>
<dbReference type="SUPFAM" id="SSF46785">
    <property type="entry name" value="Winged helix' DNA-binding domain"/>
    <property type="match status" value="1"/>
</dbReference>
<comment type="caution">
    <text evidence="6">The sequence shown here is derived from an EMBL/GenBank/DDBJ whole genome shotgun (WGS) entry which is preliminary data.</text>
</comment>
<dbReference type="GO" id="GO:0045892">
    <property type="term" value="P:negative regulation of DNA-templated transcription"/>
    <property type="evidence" value="ECO:0007669"/>
    <property type="project" value="TreeGrafter"/>
</dbReference>
<evidence type="ECO:0000313" key="7">
    <source>
        <dbReference type="Proteomes" id="UP000003240"/>
    </source>
</evidence>
<dbReference type="InterPro" id="IPR050707">
    <property type="entry name" value="HTH_MetabolicPath_Reg"/>
</dbReference>
<dbReference type="EMBL" id="AFGF01000135">
    <property type="protein sequence ID" value="EGO63101.1"/>
    <property type="molecule type" value="Genomic_DNA"/>
</dbReference>
<evidence type="ECO:0000313" key="6">
    <source>
        <dbReference type="EMBL" id="EGO63101.1"/>
    </source>
</evidence>
<name>F7NLK6_9FIRM</name>
<evidence type="ECO:0000256" key="2">
    <source>
        <dbReference type="ARBA" id="ARBA00023125"/>
    </source>
</evidence>
<dbReference type="Pfam" id="PF01614">
    <property type="entry name" value="IclR_C"/>
    <property type="match status" value="1"/>
</dbReference>
<dbReference type="SMART" id="SM00346">
    <property type="entry name" value="HTH_ICLR"/>
    <property type="match status" value="1"/>
</dbReference>
<dbReference type="InterPro" id="IPR029016">
    <property type="entry name" value="GAF-like_dom_sf"/>
</dbReference>
<dbReference type="RefSeq" id="WP_004096960.1">
    <property type="nucleotide sequence ID" value="NZ_AFGF01000135.1"/>
</dbReference>
<dbReference type="Proteomes" id="UP000003240">
    <property type="component" value="Unassembled WGS sequence"/>
</dbReference>
<dbReference type="PROSITE" id="PS51078">
    <property type="entry name" value="ICLR_ED"/>
    <property type="match status" value="1"/>
</dbReference>
<dbReference type="SUPFAM" id="SSF55781">
    <property type="entry name" value="GAF domain-like"/>
    <property type="match status" value="1"/>
</dbReference>
<dbReference type="InterPro" id="IPR036390">
    <property type="entry name" value="WH_DNA-bd_sf"/>
</dbReference>
<evidence type="ECO:0000256" key="1">
    <source>
        <dbReference type="ARBA" id="ARBA00023015"/>
    </source>
</evidence>
<keyword evidence="1" id="KW-0805">Transcription regulation</keyword>
<dbReference type="InterPro" id="IPR036388">
    <property type="entry name" value="WH-like_DNA-bd_sf"/>
</dbReference>
<dbReference type="InterPro" id="IPR014757">
    <property type="entry name" value="Tscrpt_reg_IclR_C"/>
</dbReference>
<gene>
    <name evidence="6" type="ORF">ALO_14892</name>
</gene>
<dbReference type="PANTHER" id="PTHR30136">
    <property type="entry name" value="HELIX-TURN-HELIX TRANSCRIPTIONAL REGULATOR, ICLR FAMILY"/>
    <property type="match status" value="1"/>
</dbReference>
<keyword evidence="2" id="KW-0238">DNA-binding</keyword>
<sequence length="257" mass="28892">MPNETQKEVLNNSIAKAVTILNCFSYEKPRLRLKDIAAATGINQATAYRMLNTLKEFGLIEQQEGIYSLGKGFLKYEGIVLNSMEIRRIGLPLLEELSNTLKANVNLAILDDNEVVYIARAETPYCSYGYFHIGMRRPIYCTALGKVLTCKNPEIAREAFKRGVKRYTFRTIVEEAEFLQELETVRLQGYAIDREEWSNGINCAAAPLYDAAGTIVAGISISGPTSVYSWEKIQEFVPLLIDYSHRISARMGARGGW</sequence>
<dbReference type="Pfam" id="PF09339">
    <property type="entry name" value="HTH_IclR"/>
    <property type="match status" value="1"/>
</dbReference>
<evidence type="ECO:0000259" key="5">
    <source>
        <dbReference type="PROSITE" id="PS51078"/>
    </source>
</evidence>
<reference evidence="6 7" key="1">
    <citation type="journal article" date="2011" name="EMBO J.">
        <title>Structural diversity of bacterial flagellar motors.</title>
        <authorList>
            <person name="Chen S."/>
            <person name="Beeby M."/>
            <person name="Murphy G.E."/>
            <person name="Leadbetter J.R."/>
            <person name="Hendrixson D.R."/>
            <person name="Briegel A."/>
            <person name="Li Z."/>
            <person name="Shi J."/>
            <person name="Tocheva E.I."/>
            <person name="Muller A."/>
            <person name="Dobro M.J."/>
            <person name="Jensen G.J."/>
        </authorList>
    </citation>
    <scope>NUCLEOTIDE SEQUENCE [LARGE SCALE GENOMIC DNA]</scope>
    <source>
        <strain evidence="6 7">DSM 6540</strain>
    </source>
</reference>
<proteinExistence type="predicted"/>
<dbReference type="Gene3D" id="3.30.450.40">
    <property type="match status" value="1"/>
</dbReference>
<dbReference type="GO" id="GO:0003700">
    <property type="term" value="F:DNA-binding transcription factor activity"/>
    <property type="evidence" value="ECO:0007669"/>
    <property type="project" value="TreeGrafter"/>
</dbReference>
<keyword evidence="3" id="KW-0804">Transcription</keyword>
<evidence type="ECO:0000259" key="4">
    <source>
        <dbReference type="PROSITE" id="PS51077"/>
    </source>
</evidence>
<protein>
    <submittedName>
        <fullName evidence="6">IclR family transcriptional regulator</fullName>
    </submittedName>
</protein>
<dbReference type="PROSITE" id="PS51077">
    <property type="entry name" value="HTH_ICLR"/>
    <property type="match status" value="1"/>
</dbReference>
<dbReference type="eggNOG" id="COG1414">
    <property type="taxonomic scope" value="Bacteria"/>
</dbReference>
<dbReference type="GO" id="GO:0003677">
    <property type="term" value="F:DNA binding"/>
    <property type="evidence" value="ECO:0007669"/>
    <property type="project" value="UniProtKB-KW"/>
</dbReference>
<dbReference type="PANTHER" id="PTHR30136:SF35">
    <property type="entry name" value="HTH-TYPE TRANSCRIPTIONAL REGULATOR RV1719"/>
    <property type="match status" value="1"/>
</dbReference>
<dbReference type="InterPro" id="IPR005471">
    <property type="entry name" value="Tscrpt_reg_IclR_N"/>
</dbReference>
<keyword evidence="7" id="KW-1185">Reference proteome</keyword>
<dbReference type="AlphaFoldDB" id="F7NLK6"/>
<accession>F7NLK6</accession>
<feature type="domain" description="IclR-ED" evidence="5">
    <location>
        <begin position="72"/>
        <end position="253"/>
    </location>
</feature>
<organism evidence="6 7">
    <name type="scientific">Acetonema longum DSM 6540</name>
    <dbReference type="NCBI Taxonomy" id="1009370"/>
    <lineage>
        <taxon>Bacteria</taxon>
        <taxon>Bacillati</taxon>
        <taxon>Bacillota</taxon>
        <taxon>Negativicutes</taxon>
        <taxon>Acetonemataceae</taxon>
        <taxon>Acetonema</taxon>
    </lineage>
</organism>
<evidence type="ECO:0000256" key="3">
    <source>
        <dbReference type="ARBA" id="ARBA00023163"/>
    </source>
</evidence>